<dbReference type="InterPro" id="IPR016162">
    <property type="entry name" value="Ald_DH_N"/>
</dbReference>
<evidence type="ECO:0000256" key="4">
    <source>
        <dbReference type="ARBA" id="ARBA00050387"/>
    </source>
</evidence>
<comment type="catalytic activity">
    <reaction evidence="5 8">
        <text>succinate semialdehyde + NAD(+) + H2O = succinate + NADH + 2 H(+)</text>
        <dbReference type="Rhea" id="RHEA:13217"/>
        <dbReference type="ChEBI" id="CHEBI:15377"/>
        <dbReference type="ChEBI" id="CHEBI:15378"/>
        <dbReference type="ChEBI" id="CHEBI:30031"/>
        <dbReference type="ChEBI" id="CHEBI:57540"/>
        <dbReference type="ChEBI" id="CHEBI:57706"/>
        <dbReference type="ChEBI" id="CHEBI:57945"/>
        <dbReference type="EC" id="1.2.1.16"/>
    </reaction>
</comment>
<dbReference type="Gene3D" id="3.40.309.10">
    <property type="entry name" value="Aldehyde Dehydrogenase, Chain A, domain 2"/>
    <property type="match status" value="1"/>
</dbReference>
<dbReference type="AlphaFoldDB" id="A0A0D2A2H1"/>
<feature type="domain" description="Aldehyde dehydrogenase" evidence="9">
    <location>
        <begin position="34"/>
        <end position="496"/>
    </location>
</feature>
<dbReference type="FunFam" id="3.40.309.10:FF:000004">
    <property type="entry name" value="Succinate-semialdehyde dehydrogenase I"/>
    <property type="match status" value="1"/>
</dbReference>
<dbReference type="RefSeq" id="XP_016239353.1">
    <property type="nucleotide sequence ID" value="XM_016377783.1"/>
</dbReference>
<dbReference type="PANTHER" id="PTHR43353">
    <property type="entry name" value="SUCCINATE-SEMIALDEHYDE DEHYDROGENASE, MITOCHONDRIAL"/>
    <property type="match status" value="1"/>
</dbReference>
<evidence type="ECO:0000256" key="7">
    <source>
        <dbReference type="RuleBase" id="RU003345"/>
    </source>
</evidence>
<comment type="similarity">
    <text evidence="2 7">Belongs to the aldehyde dehydrogenase family.</text>
</comment>
<proteinExistence type="inferred from homology"/>
<dbReference type="InterPro" id="IPR050740">
    <property type="entry name" value="Aldehyde_DH_Superfamily"/>
</dbReference>
<evidence type="ECO:0000256" key="5">
    <source>
        <dbReference type="ARBA" id="ARBA00052698"/>
    </source>
</evidence>
<dbReference type="OrthoDB" id="310895at2759"/>
<dbReference type="InterPro" id="IPR016163">
    <property type="entry name" value="Ald_DH_C"/>
</dbReference>
<comment type="pathway">
    <text evidence="1 8">Amino-acid degradation; 4-aminobutanoate degradation.</text>
</comment>
<dbReference type="EC" id="1.2.1.16" evidence="8"/>
<dbReference type="InterPro" id="IPR010102">
    <property type="entry name" value="Succ_semiAld_DH"/>
</dbReference>
<comment type="catalytic activity">
    <reaction evidence="4 8">
        <text>succinate semialdehyde + NADP(+) + H2O = succinate + NADPH + 2 H(+)</text>
        <dbReference type="Rhea" id="RHEA:13213"/>
        <dbReference type="ChEBI" id="CHEBI:15377"/>
        <dbReference type="ChEBI" id="CHEBI:15378"/>
        <dbReference type="ChEBI" id="CHEBI:30031"/>
        <dbReference type="ChEBI" id="CHEBI:57706"/>
        <dbReference type="ChEBI" id="CHEBI:57783"/>
        <dbReference type="ChEBI" id="CHEBI:58349"/>
        <dbReference type="EC" id="1.2.1.16"/>
    </reaction>
</comment>
<dbReference type="PROSITE" id="PS00070">
    <property type="entry name" value="ALDEHYDE_DEHYDR_CYS"/>
    <property type="match status" value="1"/>
</dbReference>
<dbReference type="InterPro" id="IPR029510">
    <property type="entry name" value="Ald_DH_CS_GLU"/>
</dbReference>
<dbReference type="Gene3D" id="3.40.605.10">
    <property type="entry name" value="Aldehyde Dehydrogenase, Chain A, domain 1"/>
    <property type="match status" value="1"/>
</dbReference>
<dbReference type="SUPFAM" id="SSF53720">
    <property type="entry name" value="ALDH-like"/>
    <property type="match status" value="1"/>
</dbReference>
<organism evidence="10 11">
    <name type="scientific">Exophiala spinifera</name>
    <dbReference type="NCBI Taxonomy" id="91928"/>
    <lineage>
        <taxon>Eukaryota</taxon>
        <taxon>Fungi</taxon>
        <taxon>Dikarya</taxon>
        <taxon>Ascomycota</taxon>
        <taxon>Pezizomycotina</taxon>
        <taxon>Eurotiomycetes</taxon>
        <taxon>Chaetothyriomycetidae</taxon>
        <taxon>Chaetothyriales</taxon>
        <taxon>Herpotrichiellaceae</taxon>
        <taxon>Exophiala</taxon>
    </lineage>
</organism>
<dbReference type="FunFam" id="3.40.605.10:FF:000005">
    <property type="entry name" value="Succinate-semialdehyde dehydrogenase I"/>
    <property type="match status" value="1"/>
</dbReference>
<dbReference type="STRING" id="91928.A0A0D2A2H1"/>
<reference evidence="10 11" key="1">
    <citation type="submission" date="2015-01" db="EMBL/GenBank/DDBJ databases">
        <title>The Genome Sequence of Exophiala spinifera CBS89968.</title>
        <authorList>
            <consortium name="The Broad Institute Genomics Platform"/>
            <person name="Cuomo C."/>
            <person name="de Hoog S."/>
            <person name="Gorbushina A."/>
            <person name="Stielow B."/>
            <person name="Teixiera M."/>
            <person name="Abouelleil A."/>
            <person name="Chapman S.B."/>
            <person name="Priest M."/>
            <person name="Young S.K."/>
            <person name="Wortman J."/>
            <person name="Nusbaum C."/>
            <person name="Birren B."/>
        </authorList>
    </citation>
    <scope>NUCLEOTIDE SEQUENCE [LARGE SCALE GENOMIC DNA]</scope>
    <source>
        <strain evidence="10 11">CBS 89968</strain>
    </source>
</reference>
<evidence type="ECO:0000256" key="8">
    <source>
        <dbReference type="RuleBase" id="RU365091"/>
    </source>
</evidence>
<evidence type="ECO:0000256" key="3">
    <source>
        <dbReference type="ARBA" id="ARBA00023002"/>
    </source>
</evidence>
<dbReference type="GeneID" id="27330512"/>
<dbReference type="PANTHER" id="PTHR43353:SF5">
    <property type="entry name" value="SUCCINATE-SEMIALDEHYDE DEHYDROGENASE, MITOCHONDRIAL"/>
    <property type="match status" value="1"/>
</dbReference>
<dbReference type="GO" id="GO:0036243">
    <property type="term" value="F:succinate-semialdehyde dehydrogenase (NADP+) activity"/>
    <property type="evidence" value="ECO:0007669"/>
    <property type="project" value="RHEA"/>
</dbReference>
<evidence type="ECO:0000256" key="6">
    <source>
        <dbReference type="PROSITE-ProRule" id="PRU10007"/>
    </source>
</evidence>
<feature type="active site" evidence="6">
    <location>
        <position position="268"/>
    </location>
</feature>
<accession>A0A0D2A2H1</accession>
<evidence type="ECO:0000259" key="9">
    <source>
        <dbReference type="Pfam" id="PF00171"/>
    </source>
</evidence>
<dbReference type="VEuPathDB" id="FungiDB:PV08_03429"/>
<dbReference type="CDD" id="cd07103">
    <property type="entry name" value="ALDH_F5_SSADH_GabD"/>
    <property type="match status" value="1"/>
</dbReference>
<dbReference type="PROSITE" id="PS00687">
    <property type="entry name" value="ALDEHYDE_DEHYDR_GLU"/>
    <property type="match status" value="1"/>
</dbReference>
<keyword evidence="11" id="KW-1185">Reference proteome</keyword>
<sequence>MGDYRPPFSHPASIKEAISHHSLIREQGFIGGQWVNGTKTFPVYDPATDKVIANIADLGAEDFKAAINHAEAAFKEFRVTSEHARSKMLHKWAALIRRHADDLAVILTMENGKTLPEAAGEVEYGASFISWFAEEAIRSYGDVIPSQHAQSTNLVVRQPIGVCGIIAPWNFPIAMITRKLGPAIAAGCTVVIKPPSETPLCTLALTYLAQQAGIPANVIQVVPTRDRSATTELYTNPIVKKVSFTGSTPVGKLITQAAAGTMKKVSMELGGNAPYIVFDDADLTQAVDGVLVCKFRCSGQTCVCANRIYVQRGIHDRFVDALLERMRNFKIGSGLDPSVTHGPLVNRAGVAKVRAHIDDAVSKGAKLIVGGQVPEENSTNGKGYFIEPALLTGVTQSMLVAKDETFGPLAPVIMFDTVDEVIAMANDTEFGLAGYFFANDLRKVWKVALALEVGMVGVNTGKISAAEAPFGGIKESGLGKEGSMYGLAEFQVMKNITLGNLGV</sequence>
<gene>
    <name evidence="10" type="ORF">PV08_03429</name>
</gene>
<dbReference type="UniPathway" id="UPA00733"/>
<dbReference type="NCBIfam" id="TIGR01780">
    <property type="entry name" value="SSADH"/>
    <property type="match status" value="1"/>
</dbReference>
<dbReference type="GO" id="GO:0009450">
    <property type="term" value="P:gamma-aminobutyric acid catabolic process"/>
    <property type="evidence" value="ECO:0007669"/>
    <property type="project" value="UniProtKB-UniPathway"/>
</dbReference>
<evidence type="ECO:0000256" key="1">
    <source>
        <dbReference type="ARBA" id="ARBA00005176"/>
    </source>
</evidence>
<evidence type="ECO:0000256" key="2">
    <source>
        <dbReference type="ARBA" id="ARBA00009986"/>
    </source>
</evidence>
<dbReference type="InterPro" id="IPR016161">
    <property type="entry name" value="Ald_DH/histidinol_DH"/>
</dbReference>
<evidence type="ECO:0000313" key="10">
    <source>
        <dbReference type="EMBL" id="KIW19137.1"/>
    </source>
</evidence>
<name>A0A0D2A2H1_9EURO</name>
<protein>
    <recommendedName>
        <fullName evidence="8">Succinate-semialdehyde dehydrogenase</fullName>
        <ecNumber evidence="8">1.2.1.16</ecNumber>
    </recommendedName>
</protein>
<dbReference type="GO" id="GO:0004777">
    <property type="term" value="F:succinate-semialdehyde dehydrogenase (NAD+) activity"/>
    <property type="evidence" value="ECO:0007669"/>
    <property type="project" value="UniProtKB-UniRule"/>
</dbReference>
<dbReference type="InterPro" id="IPR015590">
    <property type="entry name" value="Aldehyde_DH_dom"/>
</dbReference>
<dbReference type="EMBL" id="KN847493">
    <property type="protein sequence ID" value="KIW19137.1"/>
    <property type="molecule type" value="Genomic_DNA"/>
</dbReference>
<evidence type="ECO:0000313" key="11">
    <source>
        <dbReference type="Proteomes" id="UP000053328"/>
    </source>
</evidence>
<dbReference type="Proteomes" id="UP000053328">
    <property type="component" value="Unassembled WGS sequence"/>
</dbReference>
<keyword evidence="3 7" id="KW-0560">Oxidoreductase</keyword>
<dbReference type="HOGENOM" id="CLU_005391_1_0_1"/>
<dbReference type="InterPro" id="IPR016160">
    <property type="entry name" value="Ald_DH_CS_CYS"/>
</dbReference>
<dbReference type="Pfam" id="PF00171">
    <property type="entry name" value="Aldedh"/>
    <property type="match status" value="1"/>
</dbReference>